<comment type="caution">
    <text evidence="1">The sequence shown here is derived from an EMBL/GenBank/DDBJ whole genome shotgun (WGS) entry which is preliminary data.</text>
</comment>
<organism evidence="1 2">
    <name type="scientific">Nonomuraea africana</name>
    <dbReference type="NCBI Taxonomy" id="46171"/>
    <lineage>
        <taxon>Bacteria</taxon>
        <taxon>Bacillati</taxon>
        <taxon>Actinomycetota</taxon>
        <taxon>Actinomycetes</taxon>
        <taxon>Streptosporangiales</taxon>
        <taxon>Streptosporangiaceae</taxon>
        <taxon>Nonomuraea</taxon>
    </lineage>
</organism>
<name>A0ABR9KX33_9ACTN</name>
<dbReference type="Proteomes" id="UP000661607">
    <property type="component" value="Unassembled WGS sequence"/>
</dbReference>
<accession>A0ABR9KX33</accession>
<protein>
    <submittedName>
        <fullName evidence="1">Uncharacterized protein</fullName>
    </submittedName>
</protein>
<evidence type="ECO:0000313" key="1">
    <source>
        <dbReference type="EMBL" id="MBE1566582.1"/>
    </source>
</evidence>
<evidence type="ECO:0000313" key="2">
    <source>
        <dbReference type="Proteomes" id="UP000661607"/>
    </source>
</evidence>
<keyword evidence="2" id="KW-1185">Reference proteome</keyword>
<gene>
    <name evidence="1" type="ORF">H4W81_009454</name>
</gene>
<dbReference type="RefSeq" id="WP_192781583.1">
    <property type="nucleotide sequence ID" value="NZ_BAAASY010000032.1"/>
</dbReference>
<sequence length="144" mass="15789">MIRSLLRKPRPAVALPYFPKPDAPAQIIRQGRSARPAPDMLTINREALAIAVANLAIARANRELRPWDREEAMGPDAKVLAGWLSEAPDRADYDARVQALNAQVTIGGAKKETSNYDWSIVIATSGQALLNKAKAIYKQLTSDQ</sequence>
<reference evidence="1 2" key="1">
    <citation type="submission" date="2020-10" db="EMBL/GenBank/DDBJ databases">
        <title>Sequencing the genomes of 1000 actinobacteria strains.</title>
        <authorList>
            <person name="Klenk H.-P."/>
        </authorList>
    </citation>
    <scope>NUCLEOTIDE SEQUENCE [LARGE SCALE GENOMIC DNA]</scope>
    <source>
        <strain evidence="1 2">DSM 43748</strain>
    </source>
</reference>
<proteinExistence type="predicted"/>
<dbReference type="EMBL" id="JADBEF010000002">
    <property type="protein sequence ID" value="MBE1566582.1"/>
    <property type="molecule type" value="Genomic_DNA"/>
</dbReference>